<dbReference type="EMBL" id="AVOT02011493">
    <property type="protein sequence ID" value="MBW0492238.1"/>
    <property type="molecule type" value="Genomic_DNA"/>
</dbReference>
<comment type="caution">
    <text evidence="2">The sequence shown here is derived from an EMBL/GenBank/DDBJ whole genome shotgun (WGS) entry which is preliminary data.</text>
</comment>
<name>A0A9Q3D0Q6_9BASI</name>
<evidence type="ECO:0000256" key="1">
    <source>
        <dbReference type="SAM" id="MobiDB-lite"/>
    </source>
</evidence>
<evidence type="ECO:0000313" key="2">
    <source>
        <dbReference type="EMBL" id="MBW0492238.1"/>
    </source>
</evidence>
<feature type="region of interest" description="Disordered" evidence="1">
    <location>
        <begin position="49"/>
        <end position="68"/>
    </location>
</feature>
<dbReference type="Proteomes" id="UP000765509">
    <property type="component" value="Unassembled WGS sequence"/>
</dbReference>
<keyword evidence="3" id="KW-1185">Reference proteome</keyword>
<dbReference type="AlphaFoldDB" id="A0A9Q3D0Q6"/>
<feature type="region of interest" description="Disordered" evidence="1">
    <location>
        <begin position="1"/>
        <end position="21"/>
    </location>
</feature>
<reference evidence="2" key="1">
    <citation type="submission" date="2021-03" db="EMBL/GenBank/DDBJ databases">
        <title>Draft genome sequence of rust myrtle Austropuccinia psidii MF-1, a brazilian biotype.</title>
        <authorList>
            <person name="Quecine M.C."/>
            <person name="Pachon D.M.R."/>
            <person name="Bonatelli M.L."/>
            <person name="Correr F.H."/>
            <person name="Franceschini L.M."/>
            <person name="Leite T.F."/>
            <person name="Margarido G.R.A."/>
            <person name="Almeida C.A."/>
            <person name="Ferrarezi J.A."/>
            <person name="Labate C.A."/>
        </authorList>
    </citation>
    <scope>NUCLEOTIDE SEQUENCE</scope>
    <source>
        <strain evidence="2">MF-1</strain>
    </source>
</reference>
<sequence length="97" mass="11230">MTRIKGQEQGFFQPKAERVRPDDTEAVRMGEITQEPEIYLNTPNRIISPSTRKITPTQMEHSVDTPESNINSNELWLQMCQFAVQTQEDFTNVQEAM</sequence>
<organism evidence="2 3">
    <name type="scientific">Austropuccinia psidii MF-1</name>
    <dbReference type="NCBI Taxonomy" id="1389203"/>
    <lineage>
        <taxon>Eukaryota</taxon>
        <taxon>Fungi</taxon>
        <taxon>Dikarya</taxon>
        <taxon>Basidiomycota</taxon>
        <taxon>Pucciniomycotina</taxon>
        <taxon>Pucciniomycetes</taxon>
        <taxon>Pucciniales</taxon>
        <taxon>Sphaerophragmiaceae</taxon>
        <taxon>Austropuccinia</taxon>
    </lineage>
</organism>
<evidence type="ECO:0000313" key="3">
    <source>
        <dbReference type="Proteomes" id="UP000765509"/>
    </source>
</evidence>
<dbReference type="OrthoDB" id="2157866at2759"/>
<gene>
    <name evidence="2" type="ORF">O181_031953</name>
</gene>
<accession>A0A9Q3D0Q6</accession>
<proteinExistence type="predicted"/>
<protein>
    <submittedName>
        <fullName evidence="2">Uncharacterized protein</fullName>
    </submittedName>
</protein>